<evidence type="ECO:0000256" key="3">
    <source>
        <dbReference type="ARBA" id="ARBA00022490"/>
    </source>
</evidence>
<proteinExistence type="inferred from homology"/>
<dbReference type="PANTHER" id="PTHR12800:SF4">
    <property type="entry name" value="HSP90 CO-CHAPERONE CDC37"/>
    <property type="match status" value="1"/>
</dbReference>
<dbReference type="PANTHER" id="PTHR12800">
    <property type="entry name" value="CDC37-RELATED"/>
    <property type="match status" value="1"/>
</dbReference>
<evidence type="ECO:0000259" key="9">
    <source>
        <dbReference type="SMART" id="SM01071"/>
    </source>
</evidence>
<feature type="compositionally biased region" description="Acidic residues" evidence="6">
    <location>
        <begin position="238"/>
        <end position="249"/>
    </location>
</feature>
<dbReference type="Pfam" id="PF08565">
    <property type="entry name" value="CDC37_M"/>
    <property type="match status" value="1"/>
</dbReference>
<keyword evidence="3" id="KW-0963">Cytoplasm</keyword>
<feature type="region of interest" description="Disordered" evidence="6">
    <location>
        <begin position="218"/>
        <end position="249"/>
    </location>
</feature>
<dbReference type="FunFam" id="1.20.58.610:FF:000002">
    <property type="entry name" value="Hsp90 co-chaperone Cdc37, putative"/>
    <property type="match status" value="1"/>
</dbReference>
<dbReference type="GO" id="GO:0051082">
    <property type="term" value="F:unfolded protein binding"/>
    <property type="evidence" value="ECO:0007669"/>
    <property type="project" value="TreeGrafter"/>
</dbReference>
<feature type="domain" description="Cdc37 C-terminal" evidence="7">
    <location>
        <begin position="394"/>
        <end position="492"/>
    </location>
</feature>
<dbReference type="InterPro" id="IPR013873">
    <property type="entry name" value="Cdc37_C"/>
</dbReference>
<dbReference type="OrthoDB" id="440202at2759"/>
<dbReference type="Pfam" id="PF03234">
    <property type="entry name" value="CDC37_N"/>
    <property type="match status" value="1"/>
</dbReference>
<dbReference type="AlphaFoldDB" id="A0A3N4LLD2"/>
<dbReference type="SMART" id="SM01069">
    <property type="entry name" value="CDC37_C"/>
    <property type="match status" value="1"/>
</dbReference>
<feature type="region of interest" description="Disordered" evidence="6">
    <location>
        <begin position="485"/>
        <end position="527"/>
    </location>
</feature>
<keyword evidence="4" id="KW-0143">Chaperone</keyword>
<dbReference type="GO" id="GO:0051087">
    <property type="term" value="F:protein-folding chaperone binding"/>
    <property type="evidence" value="ECO:0007669"/>
    <property type="project" value="TreeGrafter"/>
</dbReference>
<dbReference type="Pfam" id="PF08564">
    <property type="entry name" value="CDC37_C"/>
    <property type="match status" value="1"/>
</dbReference>
<dbReference type="InParanoid" id="A0A3N4LLD2"/>
<dbReference type="GO" id="GO:0006457">
    <property type="term" value="P:protein folding"/>
    <property type="evidence" value="ECO:0007669"/>
    <property type="project" value="TreeGrafter"/>
</dbReference>
<dbReference type="GO" id="GO:0050821">
    <property type="term" value="P:protein stabilization"/>
    <property type="evidence" value="ECO:0007669"/>
    <property type="project" value="TreeGrafter"/>
</dbReference>
<evidence type="ECO:0000256" key="5">
    <source>
        <dbReference type="ARBA" id="ARBA00031396"/>
    </source>
</evidence>
<evidence type="ECO:0000313" key="11">
    <source>
        <dbReference type="Proteomes" id="UP000267821"/>
    </source>
</evidence>
<feature type="compositionally biased region" description="Basic and acidic residues" evidence="6">
    <location>
        <begin position="518"/>
        <end position="527"/>
    </location>
</feature>
<dbReference type="GO" id="GO:0019901">
    <property type="term" value="F:protein kinase binding"/>
    <property type="evidence" value="ECO:0007669"/>
    <property type="project" value="InterPro"/>
</dbReference>
<sequence length="527" mass="58758">MVDYSKWDRLELSDDSDIEVHPNVDKRSFIRAKQRMIHEERQKRKAQIEDLKAQRVINDELLKRVTTLIEALEKKSENVGSAEEQVFKTMMEITVNSQVNDKAPALSHYQKPKSKDPQPTYTQMMASLVDQVKKEVDGSNEEDRWKAFLASFQSHHAKLTKLQADATAEQAKLEKEEASKITSDSIHDGFNSSFVNKPASAADKKKPTSKVAAVEQINPNAKTQRELTGDLVSSGAEADVEEEADESEADGNIKPTAIGYEFAKIKIGDYRKCLEFITQNPNVVAEKEENGLLIEAFNSQMAGKEEYAQQCVHQALLLQYCRQLGRDGVGLFFKRITTKDHQAQVVFQKDVKETYEKLRNRARELAEERAKIPEGAGVETIQLQAVEPGTSINIQVPAPNHEDPAVQHARKIFESFPPGLQRALESGSLDEVNKVLGKMSVEEAEEVVEKLGEGGMLSLEQGIIDGTTEEGRAKIEELEKAAAARKAAESGEMQDIYEFDEDDDGDLPVEGYQTEPVVEGKGKGSEH</sequence>
<keyword evidence="11" id="KW-1185">Reference proteome</keyword>
<reference evidence="10 11" key="1">
    <citation type="journal article" date="2018" name="Nat. Ecol. Evol.">
        <title>Pezizomycetes genomes reveal the molecular basis of ectomycorrhizal truffle lifestyle.</title>
        <authorList>
            <person name="Murat C."/>
            <person name="Payen T."/>
            <person name="Noel B."/>
            <person name="Kuo A."/>
            <person name="Morin E."/>
            <person name="Chen J."/>
            <person name="Kohler A."/>
            <person name="Krizsan K."/>
            <person name="Balestrini R."/>
            <person name="Da Silva C."/>
            <person name="Montanini B."/>
            <person name="Hainaut M."/>
            <person name="Levati E."/>
            <person name="Barry K.W."/>
            <person name="Belfiori B."/>
            <person name="Cichocki N."/>
            <person name="Clum A."/>
            <person name="Dockter R.B."/>
            <person name="Fauchery L."/>
            <person name="Guy J."/>
            <person name="Iotti M."/>
            <person name="Le Tacon F."/>
            <person name="Lindquist E.A."/>
            <person name="Lipzen A."/>
            <person name="Malagnac F."/>
            <person name="Mello A."/>
            <person name="Molinier V."/>
            <person name="Miyauchi S."/>
            <person name="Poulain J."/>
            <person name="Riccioni C."/>
            <person name="Rubini A."/>
            <person name="Sitrit Y."/>
            <person name="Splivallo R."/>
            <person name="Traeger S."/>
            <person name="Wang M."/>
            <person name="Zifcakova L."/>
            <person name="Wipf D."/>
            <person name="Zambonelli A."/>
            <person name="Paolocci F."/>
            <person name="Nowrousian M."/>
            <person name="Ottonello S."/>
            <person name="Baldrian P."/>
            <person name="Spatafora J.W."/>
            <person name="Henrissat B."/>
            <person name="Nagy L.G."/>
            <person name="Aury J.M."/>
            <person name="Wincker P."/>
            <person name="Grigoriev I.V."/>
            <person name="Bonfante P."/>
            <person name="Martin F.M."/>
        </authorList>
    </citation>
    <scope>NUCLEOTIDE SEQUENCE [LARGE SCALE GENOMIC DNA]</scope>
    <source>
        <strain evidence="10 11">ATCC MYA-4762</strain>
    </source>
</reference>
<feature type="compositionally biased region" description="Acidic residues" evidence="6">
    <location>
        <begin position="495"/>
        <end position="507"/>
    </location>
</feature>
<dbReference type="FunCoup" id="A0A3N4LLD2">
    <property type="interactions" value="433"/>
</dbReference>
<organism evidence="10 11">
    <name type="scientific">Terfezia boudieri ATCC MYA-4762</name>
    <dbReference type="NCBI Taxonomy" id="1051890"/>
    <lineage>
        <taxon>Eukaryota</taxon>
        <taxon>Fungi</taxon>
        <taxon>Dikarya</taxon>
        <taxon>Ascomycota</taxon>
        <taxon>Pezizomycotina</taxon>
        <taxon>Pezizomycetes</taxon>
        <taxon>Pezizales</taxon>
        <taxon>Pezizaceae</taxon>
        <taxon>Terfezia</taxon>
    </lineage>
</organism>
<dbReference type="InterPro" id="IPR038189">
    <property type="entry name" value="Cdc37_Hsp90-bd_sf"/>
</dbReference>
<dbReference type="Proteomes" id="UP000267821">
    <property type="component" value="Unassembled WGS sequence"/>
</dbReference>
<dbReference type="EMBL" id="ML121553">
    <property type="protein sequence ID" value="RPB22279.1"/>
    <property type="molecule type" value="Genomic_DNA"/>
</dbReference>
<protein>
    <recommendedName>
        <fullName evidence="5">Hsp90 chaperone protein kinase-targeting subunit</fullName>
    </recommendedName>
</protein>
<comment type="similarity">
    <text evidence="2">Belongs to the CDC37 family.</text>
</comment>
<evidence type="ECO:0000313" key="10">
    <source>
        <dbReference type="EMBL" id="RPB22279.1"/>
    </source>
</evidence>
<feature type="domain" description="Cdc37 N-terminal" evidence="9">
    <location>
        <begin position="1"/>
        <end position="193"/>
    </location>
</feature>
<evidence type="ECO:0000256" key="1">
    <source>
        <dbReference type="ARBA" id="ARBA00004496"/>
    </source>
</evidence>
<evidence type="ECO:0000259" key="7">
    <source>
        <dbReference type="SMART" id="SM01069"/>
    </source>
</evidence>
<dbReference type="Gene3D" id="1.20.58.610">
    <property type="entry name" value="Cdc37, Hsp90 binding domain"/>
    <property type="match status" value="1"/>
</dbReference>
<dbReference type="InterPro" id="IPR004918">
    <property type="entry name" value="Cdc37"/>
</dbReference>
<comment type="subcellular location">
    <subcellularLocation>
        <location evidence="1">Cytoplasm</location>
    </subcellularLocation>
</comment>
<dbReference type="SUPFAM" id="SSF101391">
    <property type="entry name" value="Hsp90 co-chaperone CDC37"/>
    <property type="match status" value="1"/>
</dbReference>
<dbReference type="SMART" id="SM01070">
    <property type="entry name" value="CDC37_M"/>
    <property type="match status" value="1"/>
</dbReference>
<dbReference type="InterPro" id="IPR013874">
    <property type="entry name" value="Cdc37_Hsp90-bd"/>
</dbReference>
<feature type="domain" description="Cdc37 Hsp90 binding" evidence="8">
    <location>
        <begin position="191"/>
        <end position="377"/>
    </location>
</feature>
<dbReference type="SMART" id="SM01071">
    <property type="entry name" value="CDC37_N"/>
    <property type="match status" value="1"/>
</dbReference>
<dbReference type="InterPro" id="IPR013855">
    <property type="entry name" value="Cdc37_N_dom"/>
</dbReference>
<accession>A0A3N4LLD2</accession>
<dbReference type="GO" id="GO:0005737">
    <property type="term" value="C:cytoplasm"/>
    <property type="evidence" value="ECO:0007669"/>
    <property type="project" value="UniProtKB-SubCell"/>
</dbReference>
<evidence type="ECO:0000256" key="4">
    <source>
        <dbReference type="ARBA" id="ARBA00023186"/>
    </source>
</evidence>
<evidence type="ECO:0000256" key="6">
    <source>
        <dbReference type="SAM" id="MobiDB-lite"/>
    </source>
</evidence>
<evidence type="ECO:0000256" key="2">
    <source>
        <dbReference type="ARBA" id="ARBA00006222"/>
    </source>
</evidence>
<gene>
    <name evidence="10" type="ORF">L211DRAFT_839928</name>
</gene>
<dbReference type="STRING" id="1051890.A0A3N4LLD2"/>
<evidence type="ECO:0000259" key="8">
    <source>
        <dbReference type="SMART" id="SM01070"/>
    </source>
</evidence>
<dbReference type="GO" id="GO:0031072">
    <property type="term" value="F:heat shock protein binding"/>
    <property type="evidence" value="ECO:0007669"/>
    <property type="project" value="TreeGrafter"/>
</dbReference>
<name>A0A3N4LLD2_9PEZI</name>